<evidence type="ECO:0000313" key="3">
    <source>
        <dbReference type="Proteomes" id="UP000562124"/>
    </source>
</evidence>
<proteinExistence type="predicted"/>
<evidence type="ECO:0000256" key="1">
    <source>
        <dbReference type="SAM" id="MobiDB-lite"/>
    </source>
</evidence>
<accession>A0A7Y0QG47</accession>
<comment type="caution">
    <text evidence="2">The sequence shown here is derived from an EMBL/GenBank/DDBJ whole genome shotgun (WGS) entry which is preliminary data.</text>
</comment>
<gene>
    <name evidence="2" type="ORF">HIR71_05735</name>
</gene>
<feature type="region of interest" description="Disordered" evidence="1">
    <location>
        <begin position="73"/>
        <end position="93"/>
    </location>
</feature>
<sequence length="93" mass="9470">MLTLTENARTTVQDLHAQAGLPESGGLRIAVSPSQPGGLDLALVAEPAPGDAVLEAGSTKVFLEETASQVLADQELDADPAQAQTSFTVSPKG</sequence>
<dbReference type="Proteomes" id="UP000562124">
    <property type="component" value="Unassembled WGS sequence"/>
</dbReference>
<keyword evidence="3" id="KW-1185">Reference proteome</keyword>
<feature type="compositionally biased region" description="Polar residues" evidence="1">
    <location>
        <begin position="82"/>
        <end position="93"/>
    </location>
</feature>
<dbReference type="Gene3D" id="2.60.300.12">
    <property type="entry name" value="HesB-like domain"/>
    <property type="match status" value="1"/>
</dbReference>
<protein>
    <recommendedName>
        <fullName evidence="4">HesB/YadR/YfhF-family protein</fullName>
    </recommendedName>
</protein>
<evidence type="ECO:0000313" key="2">
    <source>
        <dbReference type="EMBL" id="NMR19726.1"/>
    </source>
</evidence>
<organism evidence="2 3">
    <name type="scientific">Cellulomonas fimi</name>
    <dbReference type="NCBI Taxonomy" id="1708"/>
    <lineage>
        <taxon>Bacteria</taxon>
        <taxon>Bacillati</taxon>
        <taxon>Actinomycetota</taxon>
        <taxon>Actinomycetes</taxon>
        <taxon>Micrococcales</taxon>
        <taxon>Cellulomonadaceae</taxon>
        <taxon>Cellulomonas</taxon>
    </lineage>
</organism>
<reference evidence="2 3" key="1">
    <citation type="submission" date="2020-04" db="EMBL/GenBank/DDBJ databases">
        <title>Sequencing and Assembly of C. fimi.</title>
        <authorList>
            <person name="Ramsey A.R."/>
        </authorList>
    </citation>
    <scope>NUCLEOTIDE SEQUENCE [LARGE SCALE GENOMIC DNA]</scope>
    <source>
        <strain evidence="2 3">SB</strain>
    </source>
</reference>
<dbReference type="SUPFAM" id="SSF89360">
    <property type="entry name" value="HesB-like domain"/>
    <property type="match status" value="1"/>
</dbReference>
<dbReference type="RefSeq" id="WP_169324097.1">
    <property type="nucleotide sequence ID" value="NZ_JABCJJ010000006.1"/>
</dbReference>
<dbReference type="EMBL" id="JABCJJ010000006">
    <property type="protein sequence ID" value="NMR19726.1"/>
    <property type="molecule type" value="Genomic_DNA"/>
</dbReference>
<name>A0A7Y0QG47_CELFI</name>
<dbReference type="AlphaFoldDB" id="A0A7Y0QG47"/>
<evidence type="ECO:0008006" key="4">
    <source>
        <dbReference type="Google" id="ProtNLM"/>
    </source>
</evidence>
<dbReference type="InterPro" id="IPR035903">
    <property type="entry name" value="HesB-like_dom_sf"/>
</dbReference>